<keyword evidence="2" id="KW-0433">Leucine-rich repeat</keyword>
<dbReference type="PANTHER" id="PTHR10552:SF6">
    <property type="entry name" value="U2 SMALL NUCLEAR RIBONUCLEOPROTEIN A"/>
    <property type="match status" value="1"/>
</dbReference>
<dbReference type="InterPro" id="IPR032675">
    <property type="entry name" value="LRR_dom_sf"/>
</dbReference>
<sequence>MLLSNVLKKSPPSLQARATSQNVYKIDIVPLQYQSLTDLFVSHNTISNLRNVDQFHQLRRLMAEFNEIQYIDDIAPLKNLKQLKELKLNGNPVCYYPFWEYHVLKFCPQLEMLNGKPVNKENVKFAMMEDDLTKAVYYLDLTNFIIQQKNRLPQTPTTEISNLLRKKIKAEDLSKFRRKFASGGPQDIEPYKNYIISKCINSCNSISSKLTPKHDKKLSENHVKFLNVMKSCDKMDDLAKVMKLQLGNDLNIGGFHADQDFTNIIRDAFKDDPNASRLIQDCIEIASQYDPKSDINNLDINKSPSPKKKKLLPQKNNPQKTEVPEIINNNPHSKLVVDPNSILSFTADQKPKLFRIQSQSQLTIEQDDFLSKSMTPIKLIEPPANFAVTQRRKSYSNIQRKASLKQNDDDSDGEKFSDLSFESQLRRELVEQRNSMSSQLFSDASMTDEDRAQSEKYWPRKRPPKVPLPSSKEAKKFTDNDWEVKLFIEKRQRAFMKRVFNGWRSTHPSRKLRRRSSFSVEYLSNGPPVVENTVVGDNFLNAFLNNTSSQPDLRVGSHRRSSFSMNRRLSYNPSASSPIIE</sequence>
<reference evidence="7" key="2">
    <citation type="journal article" date="2007" name="Science">
        <title>Draft genome sequence of the sexually transmitted pathogen Trichomonas vaginalis.</title>
        <authorList>
            <person name="Carlton J.M."/>
            <person name="Hirt R.P."/>
            <person name="Silva J.C."/>
            <person name="Delcher A.L."/>
            <person name="Schatz M."/>
            <person name="Zhao Q."/>
            <person name="Wortman J.R."/>
            <person name="Bidwell S.L."/>
            <person name="Alsmark U.C.M."/>
            <person name="Besteiro S."/>
            <person name="Sicheritz-Ponten T."/>
            <person name="Noel C.J."/>
            <person name="Dacks J.B."/>
            <person name="Foster P.G."/>
            <person name="Simillion C."/>
            <person name="Van de Peer Y."/>
            <person name="Miranda-Saavedra D."/>
            <person name="Barton G.J."/>
            <person name="Westrop G.D."/>
            <person name="Mueller S."/>
            <person name="Dessi D."/>
            <person name="Fiori P.L."/>
            <person name="Ren Q."/>
            <person name="Paulsen I."/>
            <person name="Zhang H."/>
            <person name="Bastida-Corcuera F.D."/>
            <person name="Simoes-Barbosa A."/>
            <person name="Brown M.T."/>
            <person name="Hayes R.D."/>
            <person name="Mukherjee M."/>
            <person name="Okumura C.Y."/>
            <person name="Schneider R."/>
            <person name="Smith A.J."/>
            <person name="Vanacova S."/>
            <person name="Villalvazo M."/>
            <person name="Haas B.J."/>
            <person name="Pertea M."/>
            <person name="Feldblyum T.V."/>
            <person name="Utterback T.R."/>
            <person name="Shu C.L."/>
            <person name="Osoegawa K."/>
            <person name="de Jong P.J."/>
            <person name="Hrdy I."/>
            <person name="Horvathova L."/>
            <person name="Zubacova Z."/>
            <person name="Dolezal P."/>
            <person name="Malik S.B."/>
            <person name="Logsdon J.M. Jr."/>
            <person name="Henze K."/>
            <person name="Gupta A."/>
            <person name="Wang C.C."/>
            <person name="Dunne R.L."/>
            <person name="Upcroft J.A."/>
            <person name="Upcroft P."/>
            <person name="White O."/>
            <person name="Salzberg S.L."/>
            <person name="Tang P."/>
            <person name="Chiu C.-H."/>
            <person name="Lee Y.-S."/>
            <person name="Embley T.M."/>
            <person name="Coombs G.H."/>
            <person name="Mottram J.C."/>
            <person name="Tachezy J."/>
            <person name="Fraser-Liggett C.M."/>
            <person name="Johnson P.J."/>
        </authorList>
    </citation>
    <scope>NUCLEOTIDE SEQUENCE [LARGE SCALE GENOMIC DNA]</scope>
    <source>
        <strain evidence="7">G3</strain>
    </source>
</reference>
<proteinExistence type="inferred from homology"/>
<dbReference type="OrthoDB" id="10262005at2759"/>
<evidence type="ECO:0000256" key="4">
    <source>
        <dbReference type="ARBA" id="ARBA00023242"/>
    </source>
</evidence>
<name>A2EQ44_TRIV3</name>
<reference evidence="7" key="1">
    <citation type="submission" date="2006-10" db="EMBL/GenBank/DDBJ databases">
        <authorList>
            <person name="Amadeo P."/>
            <person name="Zhao Q."/>
            <person name="Wortman J."/>
            <person name="Fraser-Liggett C."/>
            <person name="Carlton J."/>
        </authorList>
    </citation>
    <scope>NUCLEOTIDE SEQUENCE</scope>
    <source>
        <strain evidence="7">G3</strain>
    </source>
</reference>
<feature type="region of interest" description="Disordered" evidence="6">
    <location>
        <begin position="434"/>
        <end position="473"/>
    </location>
</feature>
<feature type="compositionally biased region" description="Polar residues" evidence="6">
    <location>
        <begin position="434"/>
        <end position="445"/>
    </location>
</feature>
<dbReference type="Proteomes" id="UP000001542">
    <property type="component" value="Unassembled WGS sequence"/>
</dbReference>
<dbReference type="GO" id="GO:0030620">
    <property type="term" value="F:U2 snRNA binding"/>
    <property type="evidence" value="ECO:0007669"/>
    <property type="project" value="InterPro"/>
</dbReference>
<keyword evidence="3" id="KW-0677">Repeat</keyword>
<evidence type="ECO:0000256" key="1">
    <source>
        <dbReference type="ARBA" id="ARBA00004123"/>
    </source>
</evidence>
<accession>A2EQ44</accession>
<keyword evidence="8" id="KW-1185">Reference proteome</keyword>
<comment type="similarity">
    <text evidence="5">Belongs to the U2 small nuclear ribonucleoprotein A family.</text>
</comment>
<dbReference type="RefSeq" id="XP_001317442.1">
    <property type="nucleotide sequence ID" value="XM_001317407.1"/>
</dbReference>
<evidence type="ECO:0000256" key="6">
    <source>
        <dbReference type="SAM" id="MobiDB-lite"/>
    </source>
</evidence>
<dbReference type="InParanoid" id="A2EQ44"/>
<evidence type="ECO:0000256" key="5">
    <source>
        <dbReference type="ARBA" id="ARBA00024196"/>
    </source>
</evidence>
<evidence type="ECO:0000256" key="3">
    <source>
        <dbReference type="ARBA" id="ARBA00022737"/>
    </source>
</evidence>
<dbReference type="Gene3D" id="3.80.10.10">
    <property type="entry name" value="Ribonuclease Inhibitor"/>
    <property type="match status" value="1"/>
</dbReference>
<dbReference type="SMR" id="A2EQ44"/>
<dbReference type="STRING" id="5722.A2EQ44"/>
<evidence type="ECO:0000256" key="2">
    <source>
        <dbReference type="ARBA" id="ARBA00022614"/>
    </source>
</evidence>
<organism evidence="7 8">
    <name type="scientific">Trichomonas vaginalis (strain ATCC PRA-98 / G3)</name>
    <dbReference type="NCBI Taxonomy" id="412133"/>
    <lineage>
        <taxon>Eukaryota</taxon>
        <taxon>Metamonada</taxon>
        <taxon>Parabasalia</taxon>
        <taxon>Trichomonadida</taxon>
        <taxon>Trichomonadidae</taxon>
        <taxon>Trichomonas</taxon>
    </lineage>
</organism>
<dbReference type="FunFam" id="3.80.10.10:FF:002100">
    <property type="entry name" value="Leucine Rich Repeat family protein"/>
    <property type="match status" value="1"/>
</dbReference>
<dbReference type="EMBL" id="DS113454">
    <property type="protein sequence ID" value="EAY05219.1"/>
    <property type="molecule type" value="Genomic_DNA"/>
</dbReference>
<dbReference type="InterPro" id="IPR044640">
    <property type="entry name" value="RU2A"/>
</dbReference>
<comment type="subcellular location">
    <subcellularLocation>
        <location evidence="1">Nucleus</location>
    </subcellularLocation>
</comment>
<gene>
    <name evidence="7" type="ORF">TVAG_473980</name>
</gene>
<keyword evidence="4" id="KW-0539">Nucleus</keyword>
<dbReference type="KEGG" id="tva:4763071"/>
<dbReference type="VEuPathDB" id="TrichDB:TVAG_473980"/>
<evidence type="ECO:0000313" key="8">
    <source>
        <dbReference type="Proteomes" id="UP000001542"/>
    </source>
</evidence>
<feature type="region of interest" description="Disordered" evidence="6">
    <location>
        <begin position="397"/>
        <end position="417"/>
    </location>
</feature>
<dbReference type="VEuPathDB" id="TrichDB:TVAGG3_0072610"/>
<feature type="region of interest" description="Disordered" evidence="6">
    <location>
        <begin position="294"/>
        <end position="326"/>
    </location>
</feature>
<dbReference type="GO" id="GO:0000398">
    <property type="term" value="P:mRNA splicing, via spliceosome"/>
    <property type="evidence" value="ECO:0007669"/>
    <property type="project" value="InterPro"/>
</dbReference>
<dbReference type="AlphaFoldDB" id="A2EQ44"/>
<dbReference type="PANTHER" id="PTHR10552">
    <property type="entry name" value="U2 SMALL NUCLEAR RIBONUCLEOPROTEIN A"/>
    <property type="match status" value="1"/>
</dbReference>
<dbReference type="SUPFAM" id="SSF52058">
    <property type="entry name" value="L domain-like"/>
    <property type="match status" value="1"/>
</dbReference>
<evidence type="ECO:0000313" key="7">
    <source>
        <dbReference type="EMBL" id="EAY05219.1"/>
    </source>
</evidence>
<protein>
    <submittedName>
        <fullName evidence="7">Leucine Rich Repeat family protein</fullName>
    </submittedName>
</protein>
<dbReference type="GO" id="GO:0005634">
    <property type="term" value="C:nucleus"/>
    <property type="evidence" value="ECO:0007669"/>
    <property type="project" value="UniProtKB-SubCell"/>
</dbReference>
<feature type="compositionally biased region" description="Basic and acidic residues" evidence="6">
    <location>
        <begin position="448"/>
        <end position="458"/>
    </location>
</feature>